<evidence type="ECO:0008006" key="3">
    <source>
        <dbReference type="Google" id="ProtNLM"/>
    </source>
</evidence>
<accession>A0A841CRB4</accession>
<dbReference type="InterPro" id="IPR025680">
    <property type="entry name" value="DddI"/>
</dbReference>
<dbReference type="AlphaFoldDB" id="A0A841CRB4"/>
<proteinExistence type="predicted"/>
<reference evidence="1 2" key="1">
    <citation type="submission" date="2020-08" db="EMBL/GenBank/DDBJ databases">
        <title>Genomic Encyclopedia of Type Strains, Phase III (KMG-III): the genomes of soil and plant-associated and newly described type strains.</title>
        <authorList>
            <person name="Whitman W."/>
        </authorList>
    </citation>
    <scope>NUCLEOTIDE SEQUENCE [LARGE SCALE GENOMIC DNA]</scope>
    <source>
        <strain evidence="1 2">CECT 8640</strain>
    </source>
</reference>
<keyword evidence="2" id="KW-1185">Reference proteome</keyword>
<organism evidence="1 2">
    <name type="scientific">Saccharothrix tamanrassetensis</name>
    <dbReference type="NCBI Taxonomy" id="1051531"/>
    <lineage>
        <taxon>Bacteria</taxon>
        <taxon>Bacillati</taxon>
        <taxon>Actinomycetota</taxon>
        <taxon>Actinomycetes</taxon>
        <taxon>Pseudonocardiales</taxon>
        <taxon>Pseudonocardiaceae</taxon>
        <taxon>Saccharothrix</taxon>
    </lineage>
</organism>
<dbReference type="RefSeq" id="WP_184693659.1">
    <property type="nucleotide sequence ID" value="NZ_JACHJN010000007.1"/>
</dbReference>
<dbReference type="Pfam" id="PF14430">
    <property type="entry name" value="Imm1"/>
    <property type="match status" value="1"/>
</dbReference>
<name>A0A841CRB4_9PSEU</name>
<sequence length="140" mass="15045">MEHDRPTIVSTPAELDDVLDVMTGWGGPALADFRLAGVQGDLKRMSLSVGIRGDAGRGTLIHTSPGAVLFAKGTPGPWATWSPPELLLYDYMTNPTEFPPDAELPLADVREAAQHYLTTGGGRLARIDWQTPPPAHPTAY</sequence>
<dbReference type="EMBL" id="JACHJN010000007">
    <property type="protein sequence ID" value="MBB5958036.1"/>
    <property type="molecule type" value="Genomic_DNA"/>
</dbReference>
<evidence type="ECO:0000313" key="2">
    <source>
        <dbReference type="Proteomes" id="UP000547510"/>
    </source>
</evidence>
<dbReference type="Proteomes" id="UP000547510">
    <property type="component" value="Unassembled WGS sequence"/>
</dbReference>
<gene>
    <name evidence="1" type="ORF">FHS29_004644</name>
</gene>
<evidence type="ECO:0000313" key="1">
    <source>
        <dbReference type="EMBL" id="MBB5958036.1"/>
    </source>
</evidence>
<comment type="caution">
    <text evidence="1">The sequence shown here is derived from an EMBL/GenBank/DDBJ whole genome shotgun (WGS) entry which is preliminary data.</text>
</comment>
<protein>
    <recommendedName>
        <fullName evidence="3">Immunity protein Imm1</fullName>
    </recommendedName>
</protein>